<sequence length="103" mass="11616">MAGDRDDQIMAESGCEPVFEHYPCCMEFLVGVKPEPPRRCCEHVVKLNRLAKEGMGAGRICWCIECMVRDTTPQLMASRIDALPIMCHTHLSFPISVNMDCNK</sequence>
<dbReference type="Proteomes" id="UP000796880">
    <property type="component" value="Unassembled WGS sequence"/>
</dbReference>
<dbReference type="GO" id="GO:0008289">
    <property type="term" value="F:lipid binding"/>
    <property type="evidence" value="ECO:0007669"/>
    <property type="project" value="UniProtKB-KW"/>
</dbReference>
<dbReference type="InterPro" id="IPR036312">
    <property type="entry name" value="Bifun_inhib/LTP/seed_sf"/>
</dbReference>
<evidence type="ECO:0000313" key="5">
    <source>
        <dbReference type="EMBL" id="KAF3445120.1"/>
    </source>
</evidence>
<keyword evidence="4" id="KW-0446">Lipid-binding</keyword>
<evidence type="ECO:0000256" key="2">
    <source>
        <dbReference type="ARBA" id="ARBA00009748"/>
    </source>
</evidence>
<dbReference type="OrthoDB" id="1876592at2759"/>
<dbReference type="PANTHER" id="PTHR33076">
    <property type="entry name" value="NON-SPECIFIC LIPID-TRANSFER PROTEIN 2-RELATED"/>
    <property type="match status" value="1"/>
</dbReference>
<dbReference type="EMBL" id="VOIH02000006">
    <property type="protein sequence ID" value="KAF3445120.1"/>
    <property type="molecule type" value="Genomic_DNA"/>
</dbReference>
<dbReference type="Gene3D" id="1.10.110.10">
    <property type="entry name" value="Plant lipid-transfer and hydrophobic proteins"/>
    <property type="match status" value="1"/>
</dbReference>
<dbReference type="GO" id="GO:0006869">
    <property type="term" value="P:lipid transport"/>
    <property type="evidence" value="ECO:0007669"/>
    <property type="project" value="InterPro"/>
</dbReference>
<name>A0A8K0H3P3_9ROSA</name>
<accession>A0A8K0H3P3</accession>
<gene>
    <name evidence="5" type="ORF">FNV43_RR14813</name>
</gene>
<evidence type="ECO:0000256" key="4">
    <source>
        <dbReference type="ARBA" id="ARBA00023121"/>
    </source>
</evidence>
<dbReference type="AlphaFoldDB" id="A0A8K0H3P3"/>
<comment type="similarity">
    <text evidence="2">Belongs to the plant LTP family.</text>
</comment>
<evidence type="ECO:0000256" key="1">
    <source>
        <dbReference type="ARBA" id="ARBA00003211"/>
    </source>
</evidence>
<comment type="function">
    <text evidence="1">Plant non-specific lipid-transfer proteins transfer phospholipids as well as galactolipids across membranes. May play a role in wax or cutin deposition in the cell walls of expanding epidermal cells and certain secretory tissues.</text>
</comment>
<dbReference type="SUPFAM" id="SSF47699">
    <property type="entry name" value="Bifunctional inhibitor/lipid-transfer protein/seed storage 2S albumin"/>
    <property type="match status" value="1"/>
</dbReference>
<dbReference type="InterPro" id="IPR000528">
    <property type="entry name" value="Plant_nsLTP"/>
</dbReference>
<keyword evidence="3" id="KW-0813">Transport</keyword>
<protein>
    <recommendedName>
        <fullName evidence="7">Bifunctional inhibitor/plant lipid transfer protein/seed storage helical domain-containing protein</fullName>
    </recommendedName>
</protein>
<evidence type="ECO:0008006" key="7">
    <source>
        <dbReference type="Google" id="ProtNLM"/>
    </source>
</evidence>
<organism evidence="5 6">
    <name type="scientific">Rhamnella rubrinervis</name>
    <dbReference type="NCBI Taxonomy" id="2594499"/>
    <lineage>
        <taxon>Eukaryota</taxon>
        <taxon>Viridiplantae</taxon>
        <taxon>Streptophyta</taxon>
        <taxon>Embryophyta</taxon>
        <taxon>Tracheophyta</taxon>
        <taxon>Spermatophyta</taxon>
        <taxon>Magnoliopsida</taxon>
        <taxon>eudicotyledons</taxon>
        <taxon>Gunneridae</taxon>
        <taxon>Pentapetalae</taxon>
        <taxon>rosids</taxon>
        <taxon>fabids</taxon>
        <taxon>Rosales</taxon>
        <taxon>Rhamnaceae</taxon>
        <taxon>rhamnoid group</taxon>
        <taxon>Rhamneae</taxon>
        <taxon>Rhamnella</taxon>
    </lineage>
</organism>
<reference evidence="5" key="1">
    <citation type="submission" date="2020-03" db="EMBL/GenBank/DDBJ databases">
        <title>A high-quality chromosome-level genome assembly of a woody plant with both climbing and erect habits, Rhamnella rubrinervis.</title>
        <authorList>
            <person name="Lu Z."/>
            <person name="Yang Y."/>
            <person name="Zhu X."/>
            <person name="Sun Y."/>
        </authorList>
    </citation>
    <scope>NUCLEOTIDE SEQUENCE</scope>
    <source>
        <strain evidence="5">BYM</strain>
        <tissue evidence="5">Leaf</tissue>
    </source>
</reference>
<keyword evidence="6" id="KW-1185">Reference proteome</keyword>
<comment type="caution">
    <text evidence="5">The sequence shown here is derived from an EMBL/GenBank/DDBJ whole genome shotgun (WGS) entry which is preliminary data.</text>
</comment>
<evidence type="ECO:0000313" key="6">
    <source>
        <dbReference type="Proteomes" id="UP000796880"/>
    </source>
</evidence>
<evidence type="ECO:0000256" key="3">
    <source>
        <dbReference type="ARBA" id="ARBA00022448"/>
    </source>
</evidence>
<proteinExistence type="inferred from homology"/>